<evidence type="ECO:0000313" key="2">
    <source>
        <dbReference type="EMBL" id="ABL77884.1"/>
    </source>
</evidence>
<dbReference type="EMBL" id="CP000505">
    <property type="protein sequence ID" value="ABL77884.1"/>
    <property type="molecule type" value="Genomic_DNA"/>
</dbReference>
<dbReference type="InterPro" id="IPR006638">
    <property type="entry name" value="Elp3/MiaA/NifB-like_rSAM"/>
</dbReference>
<evidence type="ECO:0000259" key="1">
    <source>
        <dbReference type="PROSITE" id="PS51918"/>
    </source>
</evidence>
<dbReference type="GO" id="GO:0003824">
    <property type="term" value="F:catalytic activity"/>
    <property type="evidence" value="ECO:0007669"/>
    <property type="project" value="InterPro"/>
</dbReference>
<accession>A1RXF4</accession>
<name>A1RXF4_THEPD</name>
<dbReference type="KEGG" id="tpe:Tpen_0475"/>
<dbReference type="eggNOG" id="arCOG01359">
    <property type="taxonomic scope" value="Archaea"/>
</dbReference>
<dbReference type="Gene3D" id="3.30.750.200">
    <property type="match status" value="1"/>
</dbReference>
<dbReference type="GO" id="GO:0051536">
    <property type="term" value="F:iron-sulfur cluster binding"/>
    <property type="evidence" value="ECO:0007669"/>
    <property type="project" value="InterPro"/>
</dbReference>
<dbReference type="PROSITE" id="PS51918">
    <property type="entry name" value="RADICAL_SAM"/>
    <property type="match status" value="1"/>
</dbReference>
<dbReference type="InterPro" id="IPR058240">
    <property type="entry name" value="rSAM_sf"/>
</dbReference>
<gene>
    <name evidence="2" type="ordered locus">Tpen_0475</name>
</gene>
<dbReference type="InterPro" id="IPR007197">
    <property type="entry name" value="rSAM"/>
</dbReference>
<dbReference type="STRING" id="368408.Tpen_0475"/>
<organism evidence="2 3">
    <name type="scientific">Thermofilum pendens (strain DSM 2475 / Hrk 5)</name>
    <dbReference type="NCBI Taxonomy" id="368408"/>
    <lineage>
        <taxon>Archaea</taxon>
        <taxon>Thermoproteota</taxon>
        <taxon>Thermoprotei</taxon>
        <taxon>Thermofilales</taxon>
        <taxon>Thermofilaceae</taxon>
        <taxon>Thermofilum</taxon>
    </lineage>
</organism>
<dbReference type="EnsemblBacteria" id="ABL77884">
    <property type="protein sequence ID" value="ABL77884"/>
    <property type="gene ID" value="Tpen_0475"/>
</dbReference>
<sequence>MTTVVLLDGYNDEPAGLGVPPYIDVYARYVAGAVWTVEHSATVHYFTIDFVRENPDTFFRVAGKSDLLVVFGGVVVPGKYLGGKPITAEELVRIPRSVEGPVKILTGPFVRFGLGVRGGERAVPREEFEDAYDLVAPGDPWLVVYEYMLEKSLEKVNPYAVSKDYSLVDRFAVRGARIVLQHPNLGYNLTAEIETYKSCPRWVTGGCSFCIEPRLGRVVFREAKSIGEEVRALYELGVRAFRLGRQADFLAYKAKGVNEVEFPEPDPSSIEELMRTVRLAAPSAETIHIDNVNPATIYIHKEKAREALKSIVKYHTPGDVAAFGLESADPVVVKQNNLGNDAEGVLEAIKIVNEVGARRGWNGSPELLPGVNFVLGLPGETAKTYRANKEFLERILEEGLLVRRVNVREVLPLPGTPMWSVGTSIAEAHRKYAKAFKKWVRRNFDEKMLPKVYPKGTILRNCYVEYQAGPTTIARPTGSYPIAVFLEEKEGLAKMMKVDCIVTGHKARSLLGVPLPVNPQKHSLKTLTKVFGRKRAFEVKRGLVPKDPLARYITGRISSVAASSHGL</sequence>
<dbReference type="PANTHER" id="PTHR43324:SF1">
    <property type="entry name" value="RADICAL SAM CORE DOMAIN-CONTAINING PROTEIN"/>
    <property type="match status" value="1"/>
</dbReference>
<dbReference type="Pfam" id="PF04055">
    <property type="entry name" value="Radical_SAM"/>
    <property type="match status" value="1"/>
</dbReference>
<dbReference type="SUPFAM" id="SSF102114">
    <property type="entry name" value="Radical SAM enzymes"/>
    <property type="match status" value="1"/>
</dbReference>
<protein>
    <submittedName>
        <fullName evidence="2">Radical SAM domain protein</fullName>
    </submittedName>
</protein>
<dbReference type="PANTHER" id="PTHR43324">
    <property type="match status" value="1"/>
</dbReference>
<dbReference type="AlphaFoldDB" id="A1RXF4"/>
<dbReference type="CDD" id="cd01335">
    <property type="entry name" value="Radical_SAM"/>
    <property type="match status" value="1"/>
</dbReference>
<dbReference type="Gene3D" id="3.30.750.210">
    <property type="match status" value="1"/>
</dbReference>
<dbReference type="Proteomes" id="UP000000641">
    <property type="component" value="Chromosome"/>
</dbReference>
<keyword evidence="3" id="KW-1185">Reference proteome</keyword>
<dbReference type="SFLD" id="SFLDS00029">
    <property type="entry name" value="Radical_SAM"/>
    <property type="match status" value="1"/>
</dbReference>
<feature type="domain" description="Radical SAM core" evidence="1">
    <location>
        <begin position="185"/>
        <end position="459"/>
    </location>
</feature>
<dbReference type="GeneID" id="4602034"/>
<dbReference type="SMART" id="SM00729">
    <property type="entry name" value="Elp3"/>
    <property type="match status" value="1"/>
</dbReference>
<dbReference type="HOGENOM" id="CLU_533842_0_0_2"/>
<reference evidence="3" key="1">
    <citation type="journal article" date="2008" name="J. Bacteriol.">
        <title>Genome sequence of Thermofilum pendens reveals an exceptional loss of biosynthetic pathways without genome reduction.</title>
        <authorList>
            <person name="Anderson I."/>
            <person name="Rodriguez J."/>
            <person name="Susanti D."/>
            <person name="Porat I."/>
            <person name="Reich C."/>
            <person name="Ulrich L.E."/>
            <person name="Elkins J.G."/>
            <person name="Mavromatis K."/>
            <person name="Lykidis A."/>
            <person name="Kim E."/>
            <person name="Thompson L.S."/>
            <person name="Nolan M."/>
            <person name="Land M."/>
            <person name="Copeland A."/>
            <person name="Lapidus A."/>
            <person name="Lucas S."/>
            <person name="Detter C."/>
            <person name="Zhulin I.B."/>
            <person name="Olsen G.J."/>
            <person name="Whitman W."/>
            <person name="Mukhopadhyay B."/>
            <person name="Bristow J."/>
            <person name="Kyrpides N."/>
        </authorList>
    </citation>
    <scope>NUCLEOTIDE SEQUENCE [LARGE SCALE GENOMIC DNA]</scope>
    <source>
        <strain evidence="3">DSM 2475 / Hrk 5</strain>
    </source>
</reference>
<proteinExistence type="predicted"/>
<dbReference type="SFLD" id="SFLDG01082">
    <property type="entry name" value="B12-binding_domain_containing"/>
    <property type="match status" value="1"/>
</dbReference>
<evidence type="ECO:0000313" key="3">
    <source>
        <dbReference type="Proteomes" id="UP000000641"/>
    </source>
</evidence>
<dbReference type="OrthoDB" id="358785at2157"/>
<dbReference type="RefSeq" id="WP_011752149.1">
    <property type="nucleotide sequence ID" value="NC_008698.1"/>
</dbReference>